<comment type="similarity">
    <text evidence="2">Belongs to the bacterial solute-binding protein 1 family.</text>
</comment>
<comment type="subcellular location">
    <subcellularLocation>
        <location evidence="1">Periplasm</location>
    </subcellularLocation>
</comment>
<dbReference type="SUPFAM" id="SSF53850">
    <property type="entry name" value="Periplasmic binding protein-like II"/>
    <property type="match status" value="1"/>
</dbReference>
<dbReference type="PANTHER" id="PTHR43649">
    <property type="entry name" value="ARABINOSE-BINDING PROTEIN-RELATED"/>
    <property type="match status" value="1"/>
</dbReference>
<dbReference type="GO" id="GO:0042597">
    <property type="term" value="C:periplasmic space"/>
    <property type="evidence" value="ECO:0007669"/>
    <property type="project" value="UniProtKB-SubCell"/>
</dbReference>
<reference evidence="3 4" key="1">
    <citation type="submission" date="2019-08" db="EMBL/GenBank/DDBJ databases">
        <title>Identification of a novel species of the genus Boseongicola.</title>
        <authorList>
            <person name="Zhang X.-Q."/>
        </authorList>
    </citation>
    <scope>NUCLEOTIDE SEQUENCE [LARGE SCALE GENOMIC DNA]</scope>
    <source>
        <strain evidence="3 4">HY14</strain>
    </source>
</reference>
<evidence type="ECO:0000313" key="3">
    <source>
        <dbReference type="EMBL" id="TYB77590.1"/>
    </source>
</evidence>
<dbReference type="InterPro" id="IPR006059">
    <property type="entry name" value="SBP"/>
</dbReference>
<gene>
    <name evidence="3" type="ORF">FVF75_15095</name>
</gene>
<keyword evidence="4" id="KW-1185">Reference proteome</keyword>
<evidence type="ECO:0000313" key="4">
    <source>
        <dbReference type="Proteomes" id="UP000322080"/>
    </source>
</evidence>
<protein>
    <submittedName>
        <fullName evidence="3">Sugar ABC transporter substrate-binding protein</fullName>
    </submittedName>
</protein>
<sequence length="454" mass="48959">MLDNDQILLHSARVRATPVRVSSQRERIIQMKPVRITRVSVVSALTAATALVAPSVAAAETTITVATHYNQEQMGPLLACFDQYTAENPDIKIEFQQAAYGDFLQTILTSRVGGTSPDIYNIYSVWAPQLADAGTLDEPSDEMKDWIRANYGEGSVGAATINGTLWGIPTELSVYQLFYNKKMLAEAGYDAPPATWAELKEIAAAITTKNDQGVIERAGYVYGPSVANAVHVYYSQMYAAGVPPYSEDFRSTNFTTPESIEIVRRMGELFAEGITSNTNITDDFAGGSAAMMIAANWNKAELQSVYGDEFEATVGIAPIPNDGGDPGTMLYSFLWAVDSTSDAKEESWALLKWLNEAQGDASLSCTGEMLNDLGALSGNLADLASMDTDDSFTKPFVAAIESGAAKSQPNIWAASENDRTLRGYIEQVWAGNMTAEEAMAAADAEVTAVLSEQD</sequence>
<dbReference type="PANTHER" id="PTHR43649:SF12">
    <property type="entry name" value="DIACETYLCHITOBIOSE BINDING PROTEIN DASA"/>
    <property type="match status" value="1"/>
</dbReference>
<proteinExistence type="inferred from homology"/>
<organism evidence="3 4">
    <name type="scientific">Maritimibacter fusiformis</name>
    <dbReference type="NCBI Taxonomy" id="2603819"/>
    <lineage>
        <taxon>Bacteria</taxon>
        <taxon>Pseudomonadati</taxon>
        <taxon>Pseudomonadota</taxon>
        <taxon>Alphaproteobacteria</taxon>
        <taxon>Rhodobacterales</taxon>
        <taxon>Roseobacteraceae</taxon>
        <taxon>Maritimibacter</taxon>
    </lineage>
</organism>
<dbReference type="CDD" id="cd13585">
    <property type="entry name" value="PBP2_TMBP_like"/>
    <property type="match status" value="1"/>
</dbReference>
<comment type="caution">
    <text evidence="3">The sequence shown here is derived from an EMBL/GenBank/DDBJ whole genome shotgun (WGS) entry which is preliminary data.</text>
</comment>
<dbReference type="Proteomes" id="UP000322080">
    <property type="component" value="Unassembled WGS sequence"/>
</dbReference>
<name>A0A5D0R7F9_9RHOB</name>
<dbReference type="AlphaFoldDB" id="A0A5D0R7F9"/>
<dbReference type="InterPro" id="IPR050490">
    <property type="entry name" value="Bact_solute-bd_prot1"/>
</dbReference>
<dbReference type="EMBL" id="VSIY01000015">
    <property type="protein sequence ID" value="TYB77590.1"/>
    <property type="molecule type" value="Genomic_DNA"/>
</dbReference>
<dbReference type="Pfam" id="PF01547">
    <property type="entry name" value="SBP_bac_1"/>
    <property type="match status" value="1"/>
</dbReference>
<evidence type="ECO:0000256" key="2">
    <source>
        <dbReference type="ARBA" id="ARBA00008520"/>
    </source>
</evidence>
<evidence type="ECO:0000256" key="1">
    <source>
        <dbReference type="ARBA" id="ARBA00004418"/>
    </source>
</evidence>
<accession>A0A5D0R7F9</accession>
<dbReference type="Gene3D" id="3.40.190.10">
    <property type="entry name" value="Periplasmic binding protein-like II"/>
    <property type="match status" value="2"/>
</dbReference>